<evidence type="ECO:0000256" key="1">
    <source>
        <dbReference type="ARBA" id="ARBA00004141"/>
    </source>
</evidence>
<dbReference type="InterPro" id="IPR004853">
    <property type="entry name" value="Sugar_P_trans_dom"/>
</dbReference>
<dbReference type="SUPFAM" id="SSF103481">
    <property type="entry name" value="Multidrug resistance efflux transporter EmrE"/>
    <property type="match status" value="1"/>
</dbReference>
<dbReference type="InterPro" id="IPR050186">
    <property type="entry name" value="TPT_transporter"/>
</dbReference>
<evidence type="ECO:0000259" key="6">
    <source>
        <dbReference type="Pfam" id="PF03151"/>
    </source>
</evidence>
<evidence type="ECO:0000256" key="2">
    <source>
        <dbReference type="ARBA" id="ARBA00022692"/>
    </source>
</evidence>
<evidence type="ECO:0000313" key="8">
    <source>
        <dbReference type="Proteomes" id="UP001642484"/>
    </source>
</evidence>
<sequence>MPWQVYASLLPIIGGVGIASASELSFNWLCFGAAMGSNLGSASRAVYSKKVMKGDIGENMDSSNTFSVLTIMATFMLIPISLAIEGPTAMVKGFKVALSAGGSHFMWQMILSGFYYYMYNEVAFQALGKLDPVSHAVCNTMKRVVIIITAIFVFRNPVTPLGILGSCVAIAGTLIYSLAKNKYSKKRPWQLSAPARGMFLRSFLSAALGVVFLDVVFLTADGVGGAIGRGFQRSCVGGMTKMKKLRPRFGAVEINMDMYLCVNPACRKLPKNIMYHMSRAYDEPHMVSSKVMNPIGRCSLPNQQHSCRCSFCLFEQLI</sequence>
<evidence type="ECO:0000256" key="3">
    <source>
        <dbReference type="ARBA" id="ARBA00022989"/>
    </source>
</evidence>
<keyword evidence="3 5" id="KW-1133">Transmembrane helix</keyword>
<evidence type="ECO:0000256" key="4">
    <source>
        <dbReference type="ARBA" id="ARBA00023136"/>
    </source>
</evidence>
<keyword evidence="4 5" id="KW-0472">Membrane</keyword>
<name>A0ABP0MP53_9DINO</name>
<feature type="domain" description="Sugar phosphate transporter" evidence="6">
    <location>
        <begin position="2"/>
        <end position="177"/>
    </location>
</feature>
<evidence type="ECO:0000256" key="5">
    <source>
        <dbReference type="SAM" id="Phobius"/>
    </source>
</evidence>
<proteinExistence type="predicted"/>
<comment type="subcellular location">
    <subcellularLocation>
        <location evidence="1">Membrane</location>
        <topology evidence="1">Multi-pass membrane protein</topology>
    </subcellularLocation>
</comment>
<dbReference type="Proteomes" id="UP001642484">
    <property type="component" value="Unassembled WGS sequence"/>
</dbReference>
<keyword evidence="2 5" id="KW-0812">Transmembrane</keyword>
<gene>
    <name evidence="7" type="ORF">CCMP2556_LOCUS26777</name>
</gene>
<accession>A0ABP0MP53</accession>
<comment type="caution">
    <text evidence="7">The sequence shown here is derived from an EMBL/GenBank/DDBJ whole genome shotgun (WGS) entry which is preliminary data.</text>
</comment>
<reference evidence="7 8" key="1">
    <citation type="submission" date="2024-02" db="EMBL/GenBank/DDBJ databases">
        <authorList>
            <person name="Chen Y."/>
            <person name="Shah S."/>
            <person name="Dougan E. K."/>
            <person name="Thang M."/>
            <person name="Chan C."/>
        </authorList>
    </citation>
    <scope>NUCLEOTIDE SEQUENCE [LARGE SCALE GENOMIC DNA]</scope>
</reference>
<feature type="transmembrane region" description="Helical" evidence="5">
    <location>
        <begin position="161"/>
        <end position="179"/>
    </location>
</feature>
<dbReference type="Pfam" id="PF03151">
    <property type="entry name" value="TPT"/>
    <property type="match status" value="1"/>
</dbReference>
<feature type="transmembrane region" description="Helical" evidence="5">
    <location>
        <begin position="96"/>
        <end position="118"/>
    </location>
</feature>
<evidence type="ECO:0000313" key="7">
    <source>
        <dbReference type="EMBL" id="CAK9053260.1"/>
    </source>
</evidence>
<organism evidence="7 8">
    <name type="scientific">Durusdinium trenchii</name>
    <dbReference type="NCBI Taxonomy" id="1381693"/>
    <lineage>
        <taxon>Eukaryota</taxon>
        <taxon>Sar</taxon>
        <taxon>Alveolata</taxon>
        <taxon>Dinophyceae</taxon>
        <taxon>Suessiales</taxon>
        <taxon>Symbiodiniaceae</taxon>
        <taxon>Durusdinium</taxon>
    </lineage>
</organism>
<feature type="transmembrane region" description="Helical" evidence="5">
    <location>
        <begin position="199"/>
        <end position="220"/>
    </location>
</feature>
<dbReference type="PANTHER" id="PTHR11132">
    <property type="entry name" value="SOLUTE CARRIER FAMILY 35"/>
    <property type="match status" value="1"/>
</dbReference>
<dbReference type="InterPro" id="IPR037185">
    <property type="entry name" value="EmrE-like"/>
</dbReference>
<keyword evidence="8" id="KW-1185">Reference proteome</keyword>
<protein>
    <recommendedName>
        <fullName evidence="6">Sugar phosphate transporter domain-containing protein</fullName>
    </recommendedName>
</protein>
<feature type="transmembrane region" description="Helical" evidence="5">
    <location>
        <begin position="66"/>
        <end position="84"/>
    </location>
</feature>
<dbReference type="EMBL" id="CAXAMN010018890">
    <property type="protein sequence ID" value="CAK9053260.1"/>
    <property type="molecule type" value="Genomic_DNA"/>
</dbReference>